<evidence type="ECO:0000313" key="7">
    <source>
        <dbReference type="EMBL" id="KUJ15047.1"/>
    </source>
</evidence>
<keyword evidence="5 6" id="KW-0472">Membrane</keyword>
<evidence type="ECO:0000256" key="2">
    <source>
        <dbReference type="ARBA" id="ARBA00008974"/>
    </source>
</evidence>
<feature type="transmembrane region" description="Helical" evidence="6">
    <location>
        <begin position="124"/>
        <end position="141"/>
    </location>
</feature>
<organism evidence="7 8">
    <name type="scientific">Mollisia scopiformis</name>
    <name type="common">Conifer needle endophyte fungus</name>
    <name type="synonym">Phialocephala scopiformis</name>
    <dbReference type="NCBI Taxonomy" id="149040"/>
    <lineage>
        <taxon>Eukaryota</taxon>
        <taxon>Fungi</taxon>
        <taxon>Dikarya</taxon>
        <taxon>Ascomycota</taxon>
        <taxon>Pezizomycotina</taxon>
        <taxon>Leotiomycetes</taxon>
        <taxon>Helotiales</taxon>
        <taxon>Mollisiaceae</taxon>
        <taxon>Mollisia</taxon>
    </lineage>
</organism>
<feature type="transmembrane region" description="Helical" evidence="6">
    <location>
        <begin position="32"/>
        <end position="57"/>
    </location>
</feature>
<dbReference type="AlphaFoldDB" id="A0A194X5F6"/>
<dbReference type="InParanoid" id="A0A194X5F6"/>
<dbReference type="PANTHER" id="PTHR30618:SF15">
    <property type="entry name" value="NICOTINAMIDE RIBOSIDE TRANSPORTER 1-RELATED"/>
    <property type="match status" value="1"/>
</dbReference>
<evidence type="ECO:0000256" key="6">
    <source>
        <dbReference type="SAM" id="Phobius"/>
    </source>
</evidence>
<name>A0A194X5F6_MOLSC</name>
<gene>
    <name evidence="7" type="ORF">LY89DRAFT_566485</name>
</gene>
<dbReference type="PANTHER" id="PTHR30618">
    <property type="entry name" value="NCS1 FAMILY PURINE/PYRIMIDINE TRANSPORTER"/>
    <property type="match status" value="1"/>
</dbReference>
<comment type="subcellular location">
    <subcellularLocation>
        <location evidence="1">Membrane</location>
        <topology evidence="1">Multi-pass membrane protein</topology>
    </subcellularLocation>
</comment>
<reference evidence="7 8" key="1">
    <citation type="submission" date="2015-10" db="EMBL/GenBank/DDBJ databases">
        <title>Full genome of DAOMC 229536 Phialocephala scopiformis, a fungal endophyte of spruce producing the potent anti-insectan compound rugulosin.</title>
        <authorList>
            <consortium name="DOE Joint Genome Institute"/>
            <person name="Walker A.K."/>
            <person name="Frasz S.L."/>
            <person name="Seifert K.A."/>
            <person name="Miller J.D."/>
            <person name="Mondo S.J."/>
            <person name="Labutti K."/>
            <person name="Lipzen A."/>
            <person name="Dockter R."/>
            <person name="Kennedy M."/>
            <person name="Grigoriev I.V."/>
            <person name="Spatafora J.W."/>
        </authorList>
    </citation>
    <scope>NUCLEOTIDE SEQUENCE [LARGE SCALE GENOMIC DNA]</scope>
    <source>
        <strain evidence="7 8">CBS 120377</strain>
    </source>
</reference>
<dbReference type="KEGG" id="psco:LY89DRAFT_566485"/>
<dbReference type="EMBL" id="KQ947419">
    <property type="protein sequence ID" value="KUJ15047.1"/>
    <property type="molecule type" value="Genomic_DNA"/>
</dbReference>
<dbReference type="GO" id="GO:0015205">
    <property type="term" value="F:nucleobase transmembrane transporter activity"/>
    <property type="evidence" value="ECO:0007669"/>
    <property type="project" value="TreeGrafter"/>
</dbReference>
<dbReference type="GeneID" id="28818268"/>
<comment type="similarity">
    <text evidence="2">Belongs to the purine-cytosine permease (2.A.39) family.</text>
</comment>
<feature type="transmembrane region" description="Helical" evidence="6">
    <location>
        <begin position="93"/>
        <end position="118"/>
    </location>
</feature>
<evidence type="ECO:0000256" key="1">
    <source>
        <dbReference type="ARBA" id="ARBA00004141"/>
    </source>
</evidence>
<feature type="non-terminal residue" evidence="7">
    <location>
        <position position="483"/>
    </location>
</feature>
<dbReference type="Pfam" id="PF02133">
    <property type="entry name" value="Transp_cyt_pur"/>
    <property type="match status" value="2"/>
</dbReference>
<evidence type="ECO:0000256" key="3">
    <source>
        <dbReference type="ARBA" id="ARBA00022692"/>
    </source>
</evidence>
<dbReference type="InterPro" id="IPR045225">
    <property type="entry name" value="Uracil/uridine/allantoin_perm"/>
</dbReference>
<dbReference type="GO" id="GO:0005886">
    <property type="term" value="C:plasma membrane"/>
    <property type="evidence" value="ECO:0007669"/>
    <property type="project" value="TreeGrafter"/>
</dbReference>
<evidence type="ECO:0000256" key="5">
    <source>
        <dbReference type="ARBA" id="ARBA00023136"/>
    </source>
</evidence>
<dbReference type="InterPro" id="IPR001248">
    <property type="entry name" value="Pur-cyt_permease"/>
</dbReference>
<dbReference type="OrthoDB" id="2018619at2759"/>
<feature type="transmembrane region" description="Helical" evidence="6">
    <location>
        <begin position="153"/>
        <end position="174"/>
    </location>
</feature>
<evidence type="ECO:0000313" key="8">
    <source>
        <dbReference type="Proteomes" id="UP000070700"/>
    </source>
</evidence>
<feature type="transmembrane region" description="Helical" evidence="6">
    <location>
        <begin position="417"/>
        <end position="439"/>
    </location>
</feature>
<feature type="transmembrane region" description="Helical" evidence="6">
    <location>
        <begin position="451"/>
        <end position="471"/>
    </location>
</feature>
<dbReference type="Gene3D" id="1.10.4160.10">
    <property type="entry name" value="Hydantoin permease"/>
    <property type="match status" value="1"/>
</dbReference>
<dbReference type="RefSeq" id="XP_018069402.1">
    <property type="nucleotide sequence ID" value="XM_018208542.1"/>
</dbReference>
<accession>A0A194X5F6</accession>
<feature type="transmembrane region" description="Helical" evidence="6">
    <location>
        <begin position="260"/>
        <end position="282"/>
    </location>
</feature>
<keyword evidence="4 6" id="KW-1133">Transmembrane helix</keyword>
<protein>
    <submittedName>
        <fullName evidence="7">Uncharacterized protein</fullName>
    </submittedName>
</protein>
<keyword evidence="3 6" id="KW-0812">Transmembrane</keyword>
<feature type="transmembrane region" description="Helical" evidence="6">
    <location>
        <begin position="372"/>
        <end position="390"/>
    </location>
</feature>
<proteinExistence type="inferred from homology"/>
<dbReference type="Proteomes" id="UP000070700">
    <property type="component" value="Unassembled WGS sequence"/>
</dbReference>
<keyword evidence="8" id="KW-1185">Reference proteome</keyword>
<sequence length="483" mass="52911">KDVYTYYGTTRWDNHDLYPIPKKERTFGVMAFFAYWITTGVSVGTFTLGSTYIALGLNAGETLGAILGGCILSDIVGCLCGKPGQDYSIGYTLMNRATFGLWGTCLPITVVGLGGIVYSGIQSYYGGEAFTLVLGAIFPSFHRMKNTLPANAAITTQNLIGFICFIAVYIPILWFVPLHQIRKGLYPSFIMICACFIGLLAWALHANGGTGSLISSPIVLTKTQKAFRIVQCLSTVSGSWGGAGERYSDWSRFERRKNTAFLAMAVALPITITITGLIGVLVTTATTEMNGGVIQWNPLLLLISIQQETYTPLSRCATFFAGIAILSSQIFVNLTQNTIPYGMDLAGMFPRYLSRKRACMILRTWGQKSVRSGFYIATSTGILIADYWIVRKRLWNVPDLYVEDGIYWYTGGWNLRAVVSLFVGMIPGLPGFFMTVIGSNPDSAAVKIFQVYYCVGFPLGVLTYLAAYHLFPPAGLGVKVLME</sequence>
<evidence type="ECO:0000256" key="4">
    <source>
        <dbReference type="ARBA" id="ARBA00022989"/>
    </source>
</evidence>
<feature type="transmembrane region" description="Helical" evidence="6">
    <location>
        <begin position="186"/>
        <end position="204"/>
    </location>
</feature>
<feature type="non-terminal residue" evidence="7">
    <location>
        <position position="1"/>
    </location>
</feature>